<keyword evidence="2" id="KW-1185">Reference proteome</keyword>
<gene>
    <name evidence="1" type="ORF">PN36_35565</name>
</gene>
<feature type="non-terminal residue" evidence="1">
    <location>
        <position position="1"/>
    </location>
</feature>
<sequence>IKEFGFTCTAGDDIAIKKDITQFLNVPESTLNSFLRKHQTDIKPIKLDLASIRSFGGKASRMKRSNFAPRRSWLSP</sequence>
<protein>
    <submittedName>
        <fullName evidence="1">Uncharacterized protein</fullName>
    </submittedName>
</protein>
<dbReference type="EMBL" id="JSZA02000480">
    <property type="protein sequence ID" value="TGN99607.1"/>
    <property type="molecule type" value="Genomic_DNA"/>
</dbReference>
<organism evidence="1 2">
    <name type="scientific">Candidatus Thiomargarita nelsonii</name>
    <dbReference type="NCBI Taxonomy" id="1003181"/>
    <lineage>
        <taxon>Bacteria</taxon>
        <taxon>Pseudomonadati</taxon>
        <taxon>Pseudomonadota</taxon>
        <taxon>Gammaproteobacteria</taxon>
        <taxon>Thiotrichales</taxon>
        <taxon>Thiotrichaceae</taxon>
        <taxon>Thiomargarita</taxon>
    </lineage>
</organism>
<dbReference type="AlphaFoldDB" id="A0A4E0QJB6"/>
<evidence type="ECO:0000313" key="2">
    <source>
        <dbReference type="Proteomes" id="UP000030428"/>
    </source>
</evidence>
<proteinExistence type="predicted"/>
<comment type="caution">
    <text evidence="1">The sequence shown here is derived from an EMBL/GenBank/DDBJ whole genome shotgun (WGS) entry which is preliminary data.</text>
</comment>
<dbReference type="Proteomes" id="UP000030428">
    <property type="component" value="Unassembled WGS sequence"/>
</dbReference>
<name>A0A4E0QJB6_9GAMM</name>
<accession>A0A4E0QJB6</accession>
<evidence type="ECO:0000313" key="1">
    <source>
        <dbReference type="EMBL" id="TGN99607.1"/>
    </source>
</evidence>
<reference evidence="1 2" key="1">
    <citation type="journal article" date="2016" name="Front. Microbiol.">
        <title>Single-Cell (Meta-)Genomics of a Dimorphic Candidatus Thiomargarita nelsonii Reveals Genomic Plasticity.</title>
        <authorList>
            <person name="Flood B.E."/>
            <person name="Fliss P."/>
            <person name="Jones D.S."/>
            <person name="Dick G.J."/>
            <person name="Jain S."/>
            <person name="Kaster A.K."/>
            <person name="Winkel M."/>
            <person name="Mussmann M."/>
            <person name="Bailey J."/>
        </authorList>
    </citation>
    <scope>NUCLEOTIDE SEQUENCE [LARGE SCALE GENOMIC DNA]</scope>
    <source>
        <strain evidence="1">Hydrate Ridge</strain>
    </source>
</reference>